<accession>A0A840E912</accession>
<dbReference type="Pfam" id="PF00483">
    <property type="entry name" value="NTP_transferase"/>
    <property type="match status" value="1"/>
</dbReference>
<proteinExistence type="inferred from homology"/>
<evidence type="ECO:0000313" key="11">
    <source>
        <dbReference type="Proteomes" id="UP000576209"/>
    </source>
</evidence>
<protein>
    <recommendedName>
        <fullName evidence="2">mannose-1-phosphate guanylyltransferase</fullName>
        <ecNumber evidence="2">2.7.7.13</ecNumber>
    </recommendedName>
</protein>
<keyword evidence="5" id="KW-0547">Nucleotide-binding</keyword>
<dbReference type="SUPFAM" id="SSF53448">
    <property type="entry name" value="Nucleotide-diphospho-sugar transferases"/>
    <property type="match status" value="1"/>
</dbReference>
<evidence type="ECO:0000256" key="2">
    <source>
        <dbReference type="ARBA" id="ARBA00012387"/>
    </source>
</evidence>
<dbReference type="AlphaFoldDB" id="A0A840E912"/>
<dbReference type="Pfam" id="PF22640">
    <property type="entry name" value="ManC_GMP_beta-helix"/>
    <property type="match status" value="1"/>
</dbReference>
<feature type="domain" description="MannoseP isomerase/GMP-like beta-helix" evidence="9">
    <location>
        <begin position="296"/>
        <end position="346"/>
    </location>
</feature>
<evidence type="ECO:0000256" key="4">
    <source>
        <dbReference type="ARBA" id="ARBA00022695"/>
    </source>
</evidence>
<dbReference type="SUPFAM" id="SSF159283">
    <property type="entry name" value="Guanosine diphospho-D-mannose pyrophosphorylase/mannose-6-phosphate isomerase linker domain"/>
    <property type="match status" value="1"/>
</dbReference>
<evidence type="ECO:0000259" key="9">
    <source>
        <dbReference type="Pfam" id="PF22640"/>
    </source>
</evidence>
<keyword evidence="3 10" id="KW-0808">Transferase</keyword>
<dbReference type="GO" id="GO:0005525">
    <property type="term" value="F:GTP binding"/>
    <property type="evidence" value="ECO:0007669"/>
    <property type="project" value="UniProtKB-KW"/>
</dbReference>
<dbReference type="RefSeq" id="WP_246416736.1">
    <property type="nucleotide sequence ID" value="NZ_JACIFF010000007.1"/>
</dbReference>
<dbReference type="Gene3D" id="3.90.550.10">
    <property type="entry name" value="Spore Coat Polysaccharide Biosynthesis Protein SpsA, Chain A"/>
    <property type="match status" value="1"/>
</dbReference>
<dbReference type="PANTHER" id="PTHR46390">
    <property type="entry name" value="MANNOSE-1-PHOSPHATE GUANYLYLTRANSFERASE"/>
    <property type="match status" value="1"/>
</dbReference>
<keyword evidence="6" id="KW-0342">GTP-binding</keyword>
<dbReference type="InterPro" id="IPR054566">
    <property type="entry name" value="ManC/GMP-like_b-helix"/>
</dbReference>
<evidence type="ECO:0000259" key="8">
    <source>
        <dbReference type="Pfam" id="PF00483"/>
    </source>
</evidence>
<dbReference type="InterPro" id="IPR051161">
    <property type="entry name" value="Mannose-6P_isomerase_type2"/>
</dbReference>
<comment type="catalytic activity">
    <reaction evidence="7">
        <text>alpha-D-mannose 1-phosphate + GTP + H(+) = GDP-alpha-D-mannose + diphosphate</text>
        <dbReference type="Rhea" id="RHEA:15229"/>
        <dbReference type="ChEBI" id="CHEBI:15378"/>
        <dbReference type="ChEBI" id="CHEBI:33019"/>
        <dbReference type="ChEBI" id="CHEBI:37565"/>
        <dbReference type="ChEBI" id="CHEBI:57527"/>
        <dbReference type="ChEBI" id="CHEBI:58409"/>
        <dbReference type="EC" id="2.7.7.13"/>
    </reaction>
</comment>
<keyword evidence="4 10" id="KW-0548">Nucleotidyltransferase</keyword>
<dbReference type="GO" id="GO:0004475">
    <property type="term" value="F:mannose-1-phosphate guanylyltransferase (GTP) activity"/>
    <property type="evidence" value="ECO:0007669"/>
    <property type="project" value="UniProtKB-EC"/>
</dbReference>
<gene>
    <name evidence="10" type="ORF">GGR28_002685</name>
</gene>
<evidence type="ECO:0000313" key="10">
    <source>
        <dbReference type="EMBL" id="MBB4080055.1"/>
    </source>
</evidence>
<evidence type="ECO:0000256" key="1">
    <source>
        <dbReference type="ARBA" id="ARBA00006115"/>
    </source>
</evidence>
<dbReference type="FunFam" id="3.90.550.10:FF:000046">
    <property type="entry name" value="Mannose-1-phosphate guanylyltransferase (GDP)"/>
    <property type="match status" value="1"/>
</dbReference>
<comment type="caution">
    <text evidence="10">The sequence shown here is derived from an EMBL/GenBank/DDBJ whole genome shotgun (WGS) entry which is preliminary data.</text>
</comment>
<dbReference type="EC" id="2.7.7.13" evidence="2"/>
<organism evidence="10 11">
    <name type="scientific">Neolewinella aquimaris</name>
    <dbReference type="NCBI Taxonomy" id="1835722"/>
    <lineage>
        <taxon>Bacteria</taxon>
        <taxon>Pseudomonadati</taxon>
        <taxon>Bacteroidota</taxon>
        <taxon>Saprospiria</taxon>
        <taxon>Saprospirales</taxon>
        <taxon>Lewinellaceae</taxon>
        <taxon>Neolewinella</taxon>
    </lineage>
</organism>
<dbReference type="InterPro" id="IPR029044">
    <property type="entry name" value="Nucleotide-diphossugar_trans"/>
</dbReference>
<dbReference type="CDD" id="cd02509">
    <property type="entry name" value="GDP-M1P_Guanylyltransferase"/>
    <property type="match status" value="1"/>
</dbReference>
<name>A0A840E912_9BACT</name>
<dbReference type="PANTHER" id="PTHR46390:SF1">
    <property type="entry name" value="MANNOSE-1-PHOSPHATE GUANYLYLTRANSFERASE"/>
    <property type="match status" value="1"/>
</dbReference>
<evidence type="ECO:0000256" key="3">
    <source>
        <dbReference type="ARBA" id="ARBA00022679"/>
    </source>
</evidence>
<evidence type="ECO:0000256" key="7">
    <source>
        <dbReference type="ARBA" id="ARBA00047343"/>
    </source>
</evidence>
<dbReference type="GO" id="GO:0009298">
    <property type="term" value="P:GDP-mannose biosynthetic process"/>
    <property type="evidence" value="ECO:0007669"/>
    <property type="project" value="TreeGrafter"/>
</dbReference>
<dbReference type="InterPro" id="IPR005835">
    <property type="entry name" value="NTP_transferase_dom"/>
</dbReference>
<evidence type="ECO:0000256" key="6">
    <source>
        <dbReference type="ARBA" id="ARBA00023134"/>
    </source>
</evidence>
<reference evidence="10 11" key="1">
    <citation type="submission" date="2020-08" db="EMBL/GenBank/DDBJ databases">
        <title>Genomic Encyclopedia of Type Strains, Phase IV (KMG-IV): sequencing the most valuable type-strain genomes for metagenomic binning, comparative biology and taxonomic classification.</title>
        <authorList>
            <person name="Goeker M."/>
        </authorList>
    </citation>
    <scope>NUCLEOTIDE SEQUENCE [LARGE SCALE GENOMIC DNA]</scope>
    <source>
        <strain evidence="10 11">DSM 105137</strain>
    </source>
</reference>
<evidence type="ECO:0000256" key="5">
    <source>
        <dbReference type="ARBA" id="ARBA00022741"/>
    </source>
</evidence>
<sequence length="360" mass="40474">MNEHTYVAIMAGGVGSRFWPASREDKPKQFLDIAGDGRSLLRMTFERFLKLTTADKIYIVTNGKYKDLVQEHLPEIAPQQILCEPSRNNTAPCVAYTAFKLHALDPEANFVIAPSDALIVNDSLFTANINKALRFTAENDALVTLGISPDAPHTGYGYIQFIDETTEAEDVYRVKRFAEKPDLDTAKSFLRSGDYLWNAGIFIWRAKTILEAYENFAPEIYALLSQGLNYYNTDEEQSFIDEFYPQTPSISVDYAIMENASNIFTIPAQFGWSDLGAWGALYHESDKDKDGNVISGKVIIEDTHNSYIRGPKDKLIVVGGVDDLLVIDEGDVLLVYPRNREQEIKALRSKAESEHGEKFV</sequence>
<dbReference type="InterPro" id="IPR049577">
    <property type="entry name" value="GMPP_N"/>
</dbReference>
<dbReference type="Proteomes" id="UP000576209">
    <property type="component" value="Unassembled WGS sequence"/>
</dbReference>
<dbReference type="EMBL" id="JACIFF010000007">
    <property type="protein sequence ID" value="MBB4080055.1"/>
    <property type="molecule type" value="Genomic_DNA"/>
</dbReference>
<feature type="domain" description="Nucleotidyl transferase" evidence="8">
    <location>
        <begin position="9"/>
        <end position="289"/>
    </location>
</feature>
<comment type="similarity">
    <text evidence="1">Belongs to the mannose-6-phosphate isomerase type 2 family.</text>
</comment>
<keyword evidence="11" id="KW-1185">Reference proteome</keyword>